<dbReference type="OrthoDB" id="123207at2759"/>
<name>A0A8X6GAJ3_TRICU</name>
<comment type="caution">
    <text evidence="2">The sequence shown here is derived from an EMBL/GenBank/DDBJ whole genome shotgun (WGS) entry which is preliminary data.</text>
</comment>
<gene>
    <name evidence="2" type="ORF">TNCT_605551</name>
</gene>
<evidence type="ECO:0000256" key="1">
    <source>
        <dbReference type="SAM" id="MobiDB-lite"/>
    </source>
</evidence>
<dbReference type="Proteomes" id="UP000887116">
    <property type="component" value="Unassembled WGS sequence"/>
</dbReference>
<sequence length="125" mass="14706">MGGLNHHNWFAGLDSKKFLGKNCYWQLFKRSLDVAMIDAWKIHKTVNKNEALNLKEFRRALTIVYLKKTALRTRGRPRILTVSFCAKEDIRKDISGRSFVQKRGKQHRCQREPKENQRHIVANVT</sequence>
<keyword evidence="3" id="KW-1185">Reference proteome</keyword>
<feature type="region of interest" description="Disordered" evidence="1">
    <location>
        <begin position="102"/>
        <end position="125"/>
    </location>
</feature>
<proteinExistence type="predicted"/>
<organism evidence="2 3">
    <name type="scientific">Trichonephila clavata</name>
    <name type="common">Joro spider</name>
    <name type="synonym">Nephila clavata</name>
    <dbReference type="NCBI Taxonomy" id="2740835"/>
    <lineage>
        <taxon>Eukaryota</taxon>
        <taxon>Metazoa</taxon>
        <taxon>Ecdysozoa</taxon>
        <taxon>Arthropoda</taxon>
        <taxon>Chelicerata</taxon>
        <taxon>Arachnida</taxon>
        <taxon>Araneae</taxon>
        <taxon>Araneomorphae</taxon>
        <taxon>Entelegynae</taxon>
        <taxon>Araneoidea</taxon>
        <taxon>Nephilidae</taxon>
        <taxon>Trichonephila</taxon>
    </lineage>
</organism>
<reference evidence="2" key="1">
    <citation type="submission" date="2020-07" db="EMBL/GenBank/DDBJ databases">
        <title>Multicomponent nature underlies the extraordinary mechanical properties of spider dragline silk.</title>
        <authorList>
            <person name="Kono N."/>
            <person name="Nakamura H."/>
            <person name="Mori M."/>
            <person name="Yoshida Y."/>
            <person name="Ohtoshi R."/>
            <person name="Malay A.D."/>
            <person name="Moran D.A.P."/>
            <person name="Tomita M."/>
            <person name="Numata K."/>
            <person name="Arakawa K."/>
        </authorList>
    </citation>
    <scope>NUCLEOTIDE SEQUENCE</scope>
</reference>
<accession>A0A8X6GAJ3</accession>
<evidence type="ECO:0000313" key="2">
    <source>
        <dbReference type="EMBL" id="GFR00721.1"/>
    </source>
</evidence>
<feature type="compositionally biased region" description="Basic and acidic residues" evidence="1">
    <location>
        <begin position="109"/>
        <end position="118"/>
    </location>
</feature>
<dbReference type="EMBL" id="BMAO01025144">
    <property type="protein sequence ID" value="GFR00721.1"/>
    <property type="molecule type" value="Genomic_DNA"/>
</dbReference>
<dbReference type="AlphaFoldDB" id="A0A8X6GAJ3"/>
<evidence type="ECO:0000313" key="3">
    <source>
        <dbReference type="Proteomes" id="UP000887116"/>
    </source>
</evidence>
<protein>
    <submittedName>
        <fullName evidence="2">Uncharacterized protein</fullName>
    </submittedName>
</protein>